<dbReference type="InterPro" id="IPR011010">
    <property type="entry name" value="DNA_brk_join_enz"/>
</dbReference>
<evidence type="ECO:0000256" key="1">
    <source>
        <dbReference type="ARBA" id="ARBA00023125"/>
    </source>
</evidence>
<dbReference type="Proteomes" id="UP000240542">
    <property type="component" value="Unassembled WGS sequence"/>
</dbReference>
<keyword evidence="2" id="KW-0233">DNA recombination</keyword>
<keyword evidence="6" id="KW-1185">Reference proteome</keyword>
<dbReference type="Gene3D" id="1.10.150.130">
    <property type="match status" value="1"/>
</dbReference>
<evidence type="ECO:0000259" key="4">
    <source>
        <dbReference type="Pfam" id="PF14659"/>
    </source>
</evidence>
<keyword evidence="1" id="KW-0238">DNA-binding</keyword>
<feature type="compositionally biased region" description="Basic residues" evidence="3">
    <location>
        <begin position="357"/>
        <end position="401"/>
    </location>
</feature>
<proteinExistence type="predicted"/>
<dbReference type="AlphaFoldDB" id="A0A2P8CBF4"/>
<evidence type="ECO:0000313" key="6">
    <source>
        <dbReference type="Proteomes" id="UP000240542"/>
    </source>
</evidence>
<dbReference type="Gene3D" id="1.10.443.10">
    <property type="entry name" value="Intergrase catalytic core"/>
    <property type="match status" value="1"/>
</dbReference>
<evidence type="ECO:0000256" key="2">
    <source>
        <dbReference type="ARBA" id="ARBA00023172"/>
    </source>
</evidence>
<dbReference type="OrthoDB" id="1822491at2"/>
<dbReference type="SUPFAM" id="SSF56349">
    <property type="entry name" value="DNA breaking-rejoining enzymes"/>
    <property type="match status" value="1"/>
</dbReference>
<dbReference type="Pfam" id="PF14659">
    <property type="entry name" value="Phage_int_SAM_3"/>
    <property type="match status" value="1"/>
</dbReference>
<name>A0A2P8CBF4_9ACTN</name>
<comment type="caution">
    <text evidence="5">The sequence shown here is derived from an EMBL/GenBank/DDBJ whole genome shotgun (WGS) entry which is preliminary data.</text>
</comment>
<organism evidence="5 6">
    <name type="scientific">Murinocardiopsis flavida</name>
    <dbReference type="NCBI Taxonomy" id="645275"/>
    <lineage>
        <taxon>Bacteria</taxon>
        <taxon>Bacillati</taxon>
        <taxon>Actinomycetota</taxon>
        <taxon>Actinomycetes</taxon>
        <taxon>Streptosporangiales</taxon>
        <taxon>Nocardiopsidaceae</taxon>
        <taxon>Murinocardiopsis</taxon>
    </lineage>
</organism>
<dbReference type="EMBL" id="PYGA01000043">
    <property type="protein sequence ID" value="PSK82252.1"/>
    <property type="molecule type" value="Genomic_DNA"/>
</dbReference>
<dbReference type="GO" id="GO:0006310">
    <property type="term" value="P:DNA recombination"/>
    <property type="evidence" value="ECO:0007669"/>
    <property type="project" value="UniProtKB-KW"/>
</dbReference>
<feature type="domain" description="Integrase SAM-like N-terminal" evidence="4">
    <location>
        <begin position="71"/>
        <end position="118"/>
    </location>
</feature>
<evidence type="ECO:0000256" key="3">
    <source>
        <dbReference type="SAM" id="MobiDB-lite"/>
    </source>
</evidence>
<feature type="compositionally biased region" description="Polar residues" evidence="3">
    <location>
        <begin position="447"/>
        <end position="463"/>
    </location>
</feature>
<dbReference type="InterPro" id="IPR004107">
    <property type="entry name" value="Integrase_SAM-like_N"/>
</dbReference>
<dbReference type="GO" id="GO:0003677">
    <property type="term" value="F:DNA binding"/>
    <property type="evidence" value="ECO:0007669"/>
    <property type="project" value="UniProtKB-KW"/>
</dbReference>
<dbReference type="InterPro" id="IPR010998">
    <property type="entry name" value="Integrase_recombinase_N"/>
</dbReference>
<gene>
    <name evidence="5" type="ORF">CLV63_14322</name>
</gene>
<dbReference type="InterPro" id="IPR013762">
    <property type="entry name" value="Integrase-like_cat_sf"/>
</dbReference>
<sequence length="463" mass="52285">MGYAKKRTAKNGTTRYTAVYIDIRGQERSAGTFDTAKAADKAWQRAEVKVSEGRITSIRHGRQRFDAYTTETWLPNHVVEHTTRQNITYCVRRHLLPEFGRMRMNEILPAHVQEFVRKSQERGFSPSSIHWMVTVLSAIFSNALLNQVVFLHPCKGVVMPKVGRKPLEMITPEQFDAFHSHITGEEFQLLVELTIESGLRWGEVTELRPKDIDRSTGITDDDLLFGFPEPESAPPIPELPAGVDLGRTAPDAKGRTYKHGTMTAHQRQMSLRPLPHRPGALPRPAPGRWKGPAPPAAHQHHRRPPARGVVPHPHLAPRPRKGRAAEGHHPAQTPPRPRLMAPGRRSRPGRRQGTPRPRLHHHHRALPPHPPRRRRQRLGSPRQHPRPRTRETRQHKRNRVTVHRESSWPDDMVVGPLLDAPESTRTVRRSAIGTTGGGLGRACRAPQSHQRSVLVSASSQATR</sequence>
<feature type="compositionally biased region" description="Low complexity" evidence="3">
    <location>
        <begin position="271"/>
        <end position="288"/>
    </location>
</feature>
<accession>A0A2P8CBF4</accession>
<reference evidence="5 6" key="1">
    <citation type="submission" date="2018-03" db="EMBL/GenBank/DDBJ databases">
        <title>Genomic Encyclopedia of Archaeal and Bacterial Type Strains, Phase II (KMG-II): from individual species to whole genera.</title>
        <authorList>
            <person name="Goeker M."/>
        </authorList>
    </citation>
    <scope>NUCLEOTIDE SEQUENCE [LARGE SCALE GENOMIC DNA]</scope>
    <source>
        <strain evidence="5 6">DSM 45312</strain>
    </source>
</reference>
<dbReference type="GO" id="GO:0015074">
    <property type="term" value="P:DNA integration"/>
    <property type="evidence" value="ECO:0007669"/>
    <property type="project" value="InterPro"/>
</dbReference>
<protein>
    <submittedName>
        <fullName evidence="5">Integrase-like protein</fullName>
    </submittedName>
</protein>
<feature type="region of interest" description="Disordered" evidence="3">
    <location>
        <begin position="229"/>
        <end position="463"/>
    </location>
</feature>
<evidence type="ECO:0000313" key="5">
    <source>
        <dbReference type="EMBL" id="PSK82252.1"/>
    </source>
</evidence>